<proteinExistence type="predicted"/>
<reference evidence="3" key="1">
    <citation type="journal article" date="2020" name="mSystems">
        <title>Genome- and Community-Level Interaction Insights into Carbon Utilization and Element Cycling Functions of Hydrothermarchaeota in Hydrothermal Sediment.</title>
        <authorList>
            <person name="Zhou Z."/>
            <person name="Liu Y."/>
            <person name="Xu W."/>
            <person name="Pan J."/>
            <person name="Luo Z.H."/>
            <person name="Li M."/>
        </authorList>
    </citation>
    <scope>NUCLEOTIDE SEQUENCE [LARGE SCALE GENOMIC DNA]</scope>
    <source>
        <strain evidence="3">SpSt-1019</strain>
    </source>
</reference>
<comment type="caution">
    <text evidence="3">The sequence shown here is derived from an EMBL/GenBank/DDBJ whole genome shotgun (WGS) entry which is preliminary data.</text>
</comment>
<dbReference type="GO" id="GO:0003677">
    <property type="term" value="F:DNA binding"/>
    <property type="evidence" value="ECO:0007669"/>
    <property type="project" value="InterPro"/>
</dbReference>
<evidence type="ECO:0000256" key="1">
    <source>
        <dbReference type="SAM" id="Coils"/>
    </source>
</evidence>
<protein>
    <submittedName>
        <fullName evidence="3">MerR family transcriptional regulator</fullName>
    </submittedName>
</protein>
<dbReference type="InterPro" id="IPR000551">
    <property type="entry name" value="MerR-type_HTH_dom"/>
</dbReference>
<sequence>MENYITLEQLSKETNIAESTIRRYINKFDFLFEINNEKRTKRYHRNCVGQLIKINEMYKKGLTTEEIKKALSTDIKEREDTQPQKGIIEVKQDFYEYKESSNLKPDIKDFLLKQISLLKEIKDGFKNLEDVDLLKKEIHKKEIEIANLKRENLELKQYLVRLEEKINSCEKELSRLKKESDNTLMELFNNLKGEQKKEGQKFWWMRFFSK</sequence>
<dbReference type="SUPFAM" id="SSF46955">
    <property type="entry name" value="Putative DNA-binding domain"/>
    <property type="match status" value="1"/>
</dbReference>
<gene>
    <name evidence="3" type="ORF">ENL70_04180</name>
</gene>
<accession>A0A7C5PH66</accession>
<dbReference type="Gene3D" id="1.10.1660.10">
    <property type="match status" value="1"/>
</dbReference>
<keyword evidence="1" id="KW-0175">Coiled coil</keyword>
<dbReference type="GO" id="GO:0006355">
    <property type="term" value="P:regulation of DNA-templated transcription"/>
    <property type="evidence" value="ECO:0007669"/>
    <property type="project" value="InterPro"/>
</dbReference>
<feature type="domain" description="HTH merR-type" evidence="2">
    <location>
        <begin position="6"/>
        <end position="72"/>
    </location>
</feature>
<feature type="coiled-coil region" evidence="1">
    <location>
        <begin position="131"/>
        <end position="186"/>
    </location>
</feature>
<evidence type="ECO:0000313" key="3">
    <source>
        <dbReference type="EMBL" id="HHI65727.1"/>
    </source>
</evidence>
<dbReference type="AlphaFoldDB" id="A0A7C5PH66"/>
<organism evidence="3">
    <name type="scientific">Thermodesulfobium narugense</name>
    <dbReference type="NCBI Taxonomy" id="184064"/>
    <lineage>
        <taxon>Bacteria</taxon>
        <taxon>Pseudomonadati</taxon>
        <taxon>Thermodesulfobiota</taxon>
        <taxon>Thermodesulfobiia</taxon>
        <taxon>Thermodesulfobiales</taxon>
        <taxon>Thermodesulfobiaceae</taxon>
        <taxon>Thermodesulfobium</taxon>
    </lineage>
</organism>
<dbReference type="InterPro" id="IPR009061">
    <property type="entry name" value="DNA-bd_dom_put_sf"/>
</dbReference>
<dbReference type="Pfam" id="PF13411">
    <property type="entry name" value="MerR_1"/>
    <property type="match status" value="1"/>
</dbReference>
<name>A0A7C5PH66_9BACT</name>
<dbReference type="EMBL" id="DRUY01000138">
    <property type="protein sequence ID" value="HHI65727.1"/>
    <property type="molecule type" value="Genomic_DNA"/>
</dbReference>
<evidence type="ECO:0000259" key="2">
    <source>
        <dbReference type="Pfam" id="PF13411"/>
    </source>
</evidence>